<evidence type="ECO:0000313" key="15">
    <source>
        <dbReference type="EMBL" id="TVX94314.1"/>
    </source>
</evidence>
<dbReference type="InterPro" id="IPR044537">
    <property type="entry name" value="Rip2-like"/>
</dbReference>
<evidence type="ECO:0000259" key="14">
    <source>
        <dbReference type="Pfam" id="PF02163"/>
    </source>
</evidence>
<keyword evidence="16" id="KW-1185">Reference proteome</keyword>
<keyword evidence="5 15" id="KW-0645">Protease</keyword>
<dbReference type="PANTHER" id="PTHR35864">
    <property type="entry name" value="ZINC METALLOPROTEASE MJ0611-RELATED"/>
    <property type="match status" value="1"/>
</dbReference>
<evidence type="ECO:0000256" key="6">
    <source>
        <dbReference type="ARBA" id="ARBA00022692"/>
    </source>
</evidence>
<evidence type="ECO:0000256" key="3">
    <source>
        <dbReference type="ARBA" id="ARBA00007931"/>
    </source>
</evidence>
<keyword evidence="10 13" id="KW-1133">Transmembrane helix</keyword>
<dbReference type="GO" id="GO:0046872">
    <property type="term" value="F:metal ion binding"/>
    <property type="evidence" value="ECO:0007669"/>
    <property type="project" value="UniProtKB-KW"/>
</dbReference>
<feature type="transmembrane region" description="Helical" evidence="13">
    <location>
        <begin position="57"/>
        <end position="77"/>
    </location>
</feature>
<dbReference type="PANTHER" id="PTHR35864:SF1">
    <property type="entry name" value="ZINC METALLOPROTEASE YWHC-RELATED"/>
    <property type="match status" value="1"/>
</dbReference>
<evidence type="ECO:0000256" key="10">
    <source>
        <dbReference type="ARBA" id="ARBA00022989"/>
    </source>
</evidence>
<name>A0A559J354_9BACL</name>
<evidence type="ECO:0000256" key="13">
    <source>
        <dbReference type="SAM" id="Phobius"/>
    </source>
</evidence>
<keyword evidence="7" id="KW-0479">Metal-binding</keyword>
<accession>A0A559J354</accession>
<evidence type="ECO:0000256" key="9">
    <source>
        <dbReference type="ARBA" id="ARBA00022833"/>
    </source>
</evidence>
<organism evidence="15 16">
    <name type="scientific">Paenibacillus agilis</name>
    <dbReference type="NCBI Taxonomy" id="3020863"/>
    <lineage>
        <taxon>Bacteria</taxon>
        <taxon>Bacillati</taxon>
        <taxon>Bacillota</taxon>
        <taxon>Bacilli</taxon>
        <taxon>Bacillales</taxon>
        <taxon>Paenibacillaceae</taxon>
        <taxon>Paenibacillus</taxon>
    </lineage>
</organism>
<dbReference type="Proteomes" id="UP000318102">
    <property type="component" value="Unassembled WGS sequence"/>
</dbReference>
<protein>
    <submittedName>
        <fullName evidence="15">Site-2 protease family protein</fullName>
    </submittedName>
</protein>
<comment type="cofactor">
    <cofactor evidence="1">
        <name>Zn(2+)</name>
        <dbReference type="ChEBI" id="CHEBI:29105"/>
    </cofactor>
</comment>
<evidence type="ECO:0000256" key="5">
    <source>
        <dbReference type="ARBA" id="ARBA00022670"/>
    </source>
</evidence>
<dbReference type="EMBL" id="VNJK01000001">
    <property type="protein sequence ID" value="TVX94314.1"/>
    <property type="molecule type" value="Genomic_DNA"/>
</dbReference>
<comment type="caution">
    <text evidence="15">The sequence shown here is derived from an EMBL/GenBank/DDBJ whole genome shotgun (WGS) entry which is preliminary data.</text>
</comment>
<evidence type="ECO:0000256" key="12">
    <source>
        <dbReference type="ARBA" id="ARBA00023136"/>
    </source>
</evidence>
<keyword evidence="12 13" id="KW-0472">Membrane</keyword>
<dbReference type="RefSeq" id="WP_144991421.1">
    <property type="nucleotide sequence ID" value="NZ_VNJK01000001.1"/>
</dbReference>
<feature type="transmembrane region" description="Helical" evidence="13">
    <location>
        <begin position="135"/>
        <end position="155"/>
    </location>
</feature>
<keyword evidence="8" id="KW-0378">Hydrolase</keyword>
<dbReference type="OrthoDB" id="9800627at2"/>
<dbReference type="AlphaFoldDB" id="A0A559J354"/>
<dbReference type="InterPro" id="IPR052348">
    <property type="entry name" value="Metallopeptidase_M50B"/>
</dbReference>
<evidence type="ECO:0000256" key="11">
    <source>
        <dbReference type="ARBA" id="ARBA00023049"/>
    </source>
</evidence>
<keyword evidence="11" id="KW-0482">Metalloprotease</keyword>
<keyword evidence="4" id="KW-1003">Cell membrane</keyword>
<dbReference type="GO" id="GO:0006508">
    <property type="term" value="P:proteolysis"/>
    <property type="evidence" value="ECO:0007669"/>
    <property type="project" value="UniProtKB-KW"/>
</dbReference>
<evidence type="ECO:0000256" key="7">
    <source>
        <dbReference type="ARBA" id="ARBA00022723"/>
    </source>
</evidence>
<evidence type="ECO:0000313" key="16">
    <source>
        <dbReference type="Proteomes" id="UP000318102"/>
    </source>
</evidence>
<feature type="domain" description="Peptidase M50" evidence="14">
    <location>
        <begin position="17"/>
        <end position="194"/>
    </location>
</feature>
<sequence length="226" mass="25763">MDWSNFFRVPLDHLPFVVLVLLIAFAVHEFAHAYAAYKFGDPTAKMLGRVTLNPAKHIDIFGLLLFVIVGFGWAKPVPVNRANFNKPRMMSIIVTAVGPLSNLLLAFFGMLIYYLLIFSLGLDLGTGNPRVGEALSIFFGYFLQFNIVMFVFNLIPLPPLDGYRIVEELAPLPVRRKLAQFEQWSVFIFLLIVFIPPLRAVTIEPLFSLVEPMMTGIMEFWLRFFV</sequence>
<feature type="transmembrane region" description="Helical" evidence="13">
    <location>
        <begin position="89"/>
        <end position="115"/>
    </location>
</feature>
<evidence type="ECO:0000256" key="4">
    <source>
        <dbReference type="ARBA" id="ARBA00022475"/>
    </source>
</evidence>
<reference evidence="15 16" key="1">
    <citation type="submission" date="2019-07" db="EMBL/GenBank/DDBJ databases">
        <authorList>
            <person name="Kim J."/>
        </authorList>
    </citation>
    <scope>NUCLEOTIDE SEQUENCE [LARGE SCALE GENOMIC DNA]</scope>
    <source>
        <strain evidence="15 16">N4</strain>
    </source>
</reference>
<dbReference type="Pfam" id="PF02163">
    <property type="entry name" value="Peptidase_M50"/>
    <property type="match status" value="1"/>
</dbReference>
<keyword evidence="9" id="KW-0862">Zinc</keyword>
<evidence type="ECO:0000256" key="1">
    <source>
        <dbReference type="ARBA" id="ARBA00001947"/>
    </source>
</evidence>
<dbReference type="InterPro" id="IPR008915">
    <property type="entry name" value="Peptidase_M50"/>
</dbReference>
<feature type="transmembrane region" description="Helical" evidence="13">
    <location>
        <begin position="184"/>
        <end position="203"/>
    </location>
</feature>
<comment type="subcellular location">
    <subcellularLocation>
        <location evidence="2">Cell membrane</location>
        <topology evidence="2">Multi-pass membrane protein</topology>
    </subcellularLocation>
</comment>
<keyword evidence="6 13" id="KW-0812">Transmembrane</keyword>
<dbReference type="CDD" id="cd06158">
    <property type="entry name" value="S2P-M50_like_1"/>
    <property type="match status" value="1"/>
</dbReference>
<proteinExistence type="inferred from homology"/>
<dbReference type="GO" id="GO:0008237">
    <property type="term" value="F:metallopeptidase activity"/>
    <property type="evidence" value="ECO:0007669"/>
    <property type="project" value="UniProtKB-KW"/>
</dbReference>
<gene>
    <name evidence="15" type="ORF">FPZ44_15405</name>
</gene>
<comment type="similarity">
    <text evidence="3">Belongs to the peptidase M50B family.</text>
</comment>
<dbReference type="GO" id="GO:0005886">
    <property type="term" value="C:plasma membrane"/>
    <property type="evidence" value="ECO:0007669"/>
    <property type="project" value="UniProtKB-SubCell"/>
</dbReference>
<evidence type="ECO:0000256" key="2">
    <source>
        <dbReference type="ARBA" id="ARBA00004651"/>
    </source>
</evidence>
<evidence type="ECO:0000256" key="8">
    <source>
        <dbReference type="ARBA" id="ARBA00022801"/>
    </source>
</evidence>